<dbReference type="Proteomes" id="UP000321258">
    <property type="component" value="Unassembled WGS sequence"/>
</dbReference>
<protein>
    <submittedName>
        <fullName evidence="1">Uncharacterized protein</fullName>
    </submittedName>
</protein>
<sequence>MIVPVRTKVVGTGAAGMAGNILLGGVVGIGVDAVTGAAFDHFPNPVSATLVPASLPSAQRVARGRRAGQAVALPEPGPGM</sequence>
<proteinExistence type="predicted"/>
<accession>A0A512ILT0</accession>
<dbReference type="EMBL" id="BJZT01000008">
    <property type="protein sequence ID" value="GEO98667.1"/>
    <property type="molecule type" value="Genomic_DNA"/>
</dbReference>
<evidence type="ECO:0000313" key="1">
    <source>
        <dbReference type="EMBL" id="GEO98667.1"/>
    </source>
</evidence>
<keyword evidence="2" id="KW-1185">Reference proteome</keyword>
<dbReference type="AlphaFoldDB" id="A0A512ILT0"/>
<organism evidence="1 2">
    <name type="scientific">Methylobacterium haplocladii</name>
    <dbReference type="NCBI Taxonomy" id="1176176"/>
    <lineage>
        <taxon>Bacteria</taxon>
        <taxon>Pseudomonadati</taxon>
        <taxon>Pseudomonadota</taxon>
        <taxon>Alphaproteobacteria</taxon>
        <taxon>Hyphomicrobiales</taxon>
        <taxon>Methylobacteriaceae</taxon>
        <taxon>Methylobacterium</taxon>
    </lineage>
</organism>
<evidence type="ECO:0000313" key="2">
    <source>
        <dbReference type="Proteomes" id="UP000321258"/>
    </source>
</evidence>
<gene>
    <name evidence="1" type="ORF">MHA02_10550</name>
</gene>
<reference evidence="1 2" key="1">
    <citation type="submission" date="2019-07" db="EMBL/GenBank/DDBJ databases">
        <title>Whole genome shotgun sequence of Methylobacterium haplocladii NBRC 107714.</title>
        <authorList>
            <person name="Hosoyama A."/>
            <person name="Uohara A."/>
            <person name="Ohji S."/>
            <person name="Ichikawa N."/>
        </authorList>
    </citation>
    <scope>NUCLEOTIDE SEQUENCE [LARGE SCALE GENOMIC DNA]</scope>
    <source>
        <strain evidence="1 2">NBRC 107714</strain>
    </source>
</reference>
<comment type="caution">
    <text evidence="1">The sequence shown here is derived from an EMBL/GenBank/DDBJ whole genome shotgun (WGS) entry which is preliminary data.</text>
</comment>
<name>A0A512ILT0_9HYPH</name>